<evidence type="ECO:0000256" key="1">
    <source>
        <dbReference type="ARBA" id="ARBA00004567"/>
    </source>
</evidence>
<feature type="region of interest" description="Disordered" evidence="11">
    <location>
        <begin position="143"/>
        <end position="252"/>
    </location>
</feature>
<evidence type="ECO:0000256" key="8">
    <source>
        <dbReference type="ARBA" id="ARBA00023242"/>
    </source>
</evidence>
<evidence type="ECO:0000256" key="10">
    <source>
        <dbReference type="ARBA" id="ARBA00029983"/>
    </source>
</evidence>
<comment type="caution">
    <text evidence="12">The sequence shown here is derived from an EMBL/GenBank/DDBJ whole genome shotgun (WGS) entry which is preliminary data.</text>
</comment>
<dbReference type="PANTHER" id="PTHR12960:SF0">
    <property type="entry name" value="MRNA EXPORT FACTOR GLE1"/>
    <property type="match status" value="1"/>
</dbReference>
<keyword evidence="5" id="KW-0653">Protein transport</keyword>
<dbReference type="GO" id="GO:0016973">
    <property type="term" value="P:poly(A)+ mRNA export from nucleus"/>
    <property type="evidence" value="ECO:0007669"/>
    <property type="project" value="InterPro"/>
</dbReference>
<dbReference type="Gene3D" id="1.25.40.510">
    <property type="entry name" value="GLE1-like"/>
    <property type="match status" value="1"/>
</dbReference>
<dbReference type="Proteomes" id="UP001271007">
    <property type="component" value="Unassembled WGS sequence"/>
</dbReference>
<evidence type="ECO:0000256" key="4">
    <source>
        <dbReference type="ARBA" id="ARBA00022816"/>
    </source>
</evidence>
<keyword evidence="7" id="KW-0906">Nuclear pore complex</keyword>
<keyword evidence="8" id="KW-0539">Nucleus</keyword>
<feature type="compositionally biased region" description="Polar residues" evidence="11">
    <location>
        <begin position="1"/>
        <end position="25"/>
    </location>
</feature>
<dbReference type="GO" id="GO:0000822">
    <property type="term" value="F:inositol hexakisphosphate binding"/>
    <property type="evidence" value="ECO:0007669"/>
    <property type="project" value="TreeGrafter"/>
</dbReference>
<dbReference type="GO" id="GO:0031369">
    <property type="term" value="F:translation initiation factor binding"/>
    <property type="evidence" value="ECO:0007669"/>
    <property type="project" value="TreeGrafter"/>
</dbReference>
<name>A0AAJ0GES8_9PEZI</name>
<evidence type="ECO:0000256" key="7">
    <source>
        <dbReference type="ARBA" id="ARBA00023132"/>
    </source>
</evidence>
<sequence length="587" mass="66417">MSSPFRASDRSGSSQRSTPSRTLSNGMKRVNGYHRPLRNSVNDSPSRQLLEDLGRMLINDERNFRSSLDEQTAVQHRLHVEALDRALAKHESVRVSAERARERVELELEQERQRRDEEERKAVEKARRDLEEQRLKEEKRVLEEQAREAERKRQESLKREQDEAKRKADAQRQQEEEAKAQKERQKKEEADQKARQEAEAKQRAQQAENERQAALSQAPPQVPQTNGTGIARPTLATDQPAPRPSAQALGNLPEGVVSTAQQREAEHQAYLGLHQRLKQMRKHVSEEVKKTPRLKDQLSEWRRTVNKCVGQLSQGTTQEVKSSNSRATTELVRQLDAAAQVSVPSIDITHYLVQDQQSPGASTQGPACLLFLLNHFVKSIIRQLCVSSGVITKTADVVGILAVTIFARPNYLFNSQSLIDILWAYFHRHCPALFGISGNEQTNEGKARLGWLFDRENGTFVRAQQHHERMSGLGAGYAAMTLRDFKNSKNSNPAPNRLYWVALSRIVNTPTRDVMPTHFIILKAIIENYVPRIISTFGGAGIAALRQALIYFPNEKGPQDENRTKLSAVAAVQALPMVLQHELHLTL</sequence>
<feature type="compositionally biased region" description="Basic and acidic residues" evidence="11">
    <location>
        <begin position="143"/>
        <end position="202"/>
    </location>
</feature>
<comment type="subcellular location">
    <subcellularLocation>
        <location evidence="1">Nucleus</location>
        <location evidence="1">Nuclear pore complex</location>
    </subcellularLocation>
</comment>
<keyword evidence="6" id="KW-0811">Translocation</keyword>
<evidence type="ECO:0000256" key="3">
    <source>
        <dbReference type="ARBA" id="ARBA00022448"/>
    </source>
</evidence>
<dbReference type="CDD" id="cd06503">
    <property type="entry name" value="ATP-synt_Fo_b"/>
    <property type="match status" value="1"/>
</dbReference>
<evidence type="ECO:0000313" key="12">
    <source>
        <dbReference type="EMBL" id="KAK3056141.1"/>
    </source>
</evidence>
<keyword evidence="4" id="KW-0509">mRNA transport</keyword>
<evidence type="ECO:0000313" key="13">
    <source>
        <dbReference type="Proteomes" id="UP001271007"/>
    </source>
</evidence>
<dbReference type="InterPro" id="IPR038506">
    <property type="entry name" value="GLE1-like_sf"/>
</dbReference>
<keyword evidence="3" id="KW-0813">Transport</keyword>
<dbReference type="Pfam" id="PF07817">
    <property type="entry name" value="GLE1"/>
    <property type="match status" value="1"/>
</dbReference>
<dbReference type="GO" id="GO:0005737">
    <property type="term" value="C:cytoplasm"/>
    <property type="evidence" value="ECO:0007669"/>
    <property type="project" value="TreeGrafter"/>
</dbReference>
<protein>
    <recommendedName>
        <fullName evidence="9">mRNA export factor GLE1</fullName>
    </recommendedName>
    <alternativeName>
        <fullName evidence="10">Nucleoporin GLE1</fullName>
    </alternativeName>
</protein>
<gene>
    <name evidence="12" type="ORF">LTR09_002647</name>
</gene>
<dbReference type="GO" id="GO:0005543">
    <property type="term" value="F:phospholipid binding"/>
    <property type="evidence" value="ECO:0007669"/>
    <property type="project" value="TreeGrafter"/>
</dbReference>
<comment type="similarity">
    <text evidence="2">Belongs to the GLE1 family.</text>
</comment>
<dbReference type="EMBL" id="JAWDJX010000006">
    <property type="protein sequence ID" value="KAK3056141.1"/>
    <property type="molecule type" value="Genomic_DNA"/>
</dbReference>
<dbReference type="PANTHER" id="PTHR12960">
    <property type="entry name" value="GLE-1-RELATED"/>
    <property type="match status" value="1"/>
</dbReference>
<evidence type="ECO:0000256" key="11">
    <source>
        <dbReference type="SAM" id="MobiDB-lite"/>
    </source>
</evidence>
<evidence type="ECO:0000256" key="5">
    <source>
        <dbReference type="ARBA" id="ARBA00022927"/>
    </source>
</evidence>
<proteinExistence type="inferred from homology"/>
<dbReference type="InterPro" id="IPR012476">
    <property type="entry name" value="GLE1"/>
</dbReference>
<evidence type="ECO:0000256" key="6">
    <source>
        <dbReference type="ARBA" id="ARBA00023010"/>
    </source>
</evidence>
<evidence type="ECO:0000256" key="9">
    <source>
        <dbReference type="ARBA" id="ARBA00026227"/>
    </source>
</evidence>
<dbReference type="GO" id="GO:0044614">
    <property type="term" value="C:nuclear pore cytoplasmic filaments"/>
    <property type="evidence" value="ECO:0007669"/>
    <property type="project" value="TreeGrafter"/>
</dbReference>
<feature type="region of interest" description="Disordered" evidence="11">
    <location>
        <begin position="1"/>
        <end position="47"/>
    </location>
</feature>
<dbReference type="AlphaFoldDB" id="A0AAJ0GES8"/>
<accession>A0AAJ0GES8</accession>
<organism evidence="12 13">
    <name type="scientific">Extremus antarcticus</name>
    <dbReference type="NCBI Taxonomy" id="702011"/>
    <lineage>
        <taxon>Eukaryota</taxon>
        <taxon>Fungi</taxon>
        <taxon>Dikarya</taxon>
        <taxon>Ascomycota</taxon>
        <taxon>Pezizomycotina</taxon>
        <taxon>Dothideomycetes</taxon>
        <taxon>Dothideomycetidae</taxon>
        <taxon>Mycosphaerellales</taxon>
        <taxon>Extremaceae</taxon>
        <taxon>Extremus</taxon>
    </lineage>
</organism>
<reference evidence="12" key="1">
    <citation type="submission" date="2023-04" db="EMBL/GenBank/DDBJ databases">
        <title>Black Yeasts Isolated from many extreme environments.</title>
        <authorList>
            <person name="Coleine C."/>
            <person name="Stajich J.E."/>
            <person name="Selbmann L."/>
        </authorList>
    </citation>
    <scope>NUCLEOTIDE SEQUENCE</scope>
    <source>
        <strain evidence="12">CCFEE 5312</strain>
    </source>
</reference>
<evidence type="ECO:0000256" key="2">
    <source>
        <dbReference type="ARBA" id="ARBA00011056"/>
    </source>
</evidence>
<dbReference type="GO" id="GO:0015031">
    <property type="term" value="P:protein transport"/>
    <property type="evidence" value="ECO:0007669"/>
    <property type="project" value="UniProtKB-KW"/>
</dbReference>
<keyword evidence="13" id="KW-1185">Reference proteome</keyword>